<dbReference type="OrthoDB" id="5400850at2759"/>
<dbReference type="EMBL" id="KN846994">
    <property type="protein sequence ID" value="KIW89869.1"/>
    <property type="molecule type" value="Genomic_DNA"/>
</dbReference>
<evidence type="ECO:0000313" key="2">
    <source>
        <dbReference type="EMBL" id="KIW89869.1"/>
    </source>
</evidence>
<organism evidence="2 3">
    <name type="scientific">Cladophialophora bantiana (strain ATCC 10958 / CBS 173.52 / CDC B-1940 / NIH 8579)</name>
    <name type="common">Xylohypha bantiana</name>
    <dbReference type="NCBI Taxonomy" id="1442370"/>
    <lineage>
        <taxon>Eukaryota</taxon>
        <taxon>Fungi</taxon>
        <taxon>Dikarya</taxon>
        <taxon>Ascomycota</taxon>
        <taxon>Pezizomycotina</taxon>
        <taxon>Eurotiomycetes</taxon>
        <taxon>Chaetothyriomycetidae</taxon>
        <taxon>Chaetothyriales</taxon>
        <taxon>Herpotrichiellaceae</taxon>
        <taxon>Cladophialophora</taxon>
    </lineage>
</organism>
<dbReference type="GeneID" id="27702226"/>
<evidence type="ECO:0000259" key="1">
    <source>
        <dbReference type="Pfam" id="PF25545"/>
    </source>
</evidence>
<dbReference type="VEuPathDB" id="FungiDB:Z519_09298"/>
<dbReference type="HOGENOM" id="CLU_1815587_0_0_1"/>
<dbReference type="AlphaFoldDB" id="A0A0D2HZ44"/>
<protein>
    <recommendedName>
        <fullName evidence="1">DUF7924 domain-containing protein</fullName>
    </recommendedName>
</protein>
<dbReference type="Pfam" id="PF25545">
    <property type="entry name" value="DUF7924"/>
    <property type="match status" value="1"/>
</dbReference>
<reference evidence="2" key="1">
    <citation type="submission" date="2015-01" db="EMBL/GenBank/DDBJ databases">
        <title>The Genome Sequence of Cladophialophora bantiana CBS 173.52.</title>
        <authorList>
            <consortium name="The Broad Institute Genomics Platform"/>
            <person name="Cuomo C."/>
            <person name="de Hoog S."/>
            <person name="Gorbushina A."/>
            <person name="Stielow B."/>
            <person name="Teixiera M."/>
            <person name="Abouelleil A."/>
            <person name="Chapman S.B."/>
            <person name="Priest M."/>
            <person name="Young S.K."/>
            <person name="Wortman J."/>
            <person name="Nusbaum C."/>
            <person name="Birren B."/>
        </authorList>
    </citation>
    <scope>NUCLEOTIDE SEQUENCE [LARGE SCALE GENOMIC DNA]</scope>
    <source>
        <strain evidence="2">CBS 173.52</strain>
    </source>
</reference>
<name>A0A0D2HZ44_CLAB1</name>
<sequence>MTLAVQGVELFRLVKREKELHRQILTFSISHDNRSVRIYGHYPVIEGKKTMFYSHPIHTFDFIALDGEEKWPAYRFMRNVYEAWMAAHFKKLCLTIDTIPYHPIYSSNPRENPICTSPHHLGFLKALKVNTSRSQEPQMKTN</sequence>
<dbReference type="PANTHER" id="PTHR42470">
    <property type="entry name" value="VAST DOMAIN-CONTAINING PROTEIN"/>
    <property type="match status" value="1"/>
</dbReference>
<dbReference type="PANTHER" id="PTHR42470:SF2">
    <property type="match status" value="1"/>
</dbReference>
<evidence type="ECO:0000313" key="3">
    <source>
        <dbReference type="Proteomes" id="UP000053789"/>
    </source>
</evidence>
<keyword evidence="3" id="KW-1185">Reference proteome</keyword>
<dbReference type="Proteomes" id="UP000053789">
    <property type="component" value="Unassembled WGS sequence"/>
</dbReference>
<feature type="domain" description="DUF7924" evidence="1">
    <location>
        <begin position="1"/>
        <end position="94"/>
    </location>
</feature>
<accession>A0A0D2HZ44</accession>
<gene>
    <name evidence="2" type="ORF">Z519_09298</name>
</gene>
<dbReference type="RefSeq" id="XP_016616538.1">
    <property type="nucleotide sequence ID" value="XM_016767022.1"/>
</dbReference>
<dbReference type="InterPro" id="IPR057684">
    <property type="entry name" value="DUF7924"/>
</dbReference>
<proteinExistence type="predicted"/>